<evidence type="ECO:0000313" key="1">
    <source>
        <dbReference type="EMBL" id="GBM44639.1"/>
    </source>
</evidence>
<organism evidence="1 2">
    <name type="scientific">Araneus ventricosus</name>
    <name type="common">Orbweaver spider</name>
    <name type="synonym">Epeira ventricosa</name>
    <dbReference type="NCBI Taxonomy" id="182803"/>
    <lineage>
        <taxon>Eukaryota</taxon>
        <taxon>Metazoa</taxon>
        <taxon>Ecdysozoa</taxon>
        <taxon>Arthropoda</taxon>
        <taxon>Chelicerata</taxon>
        <taxon>Arachnida</taxon>
        <taxon>Araneae</taxon>
        <taxon>Araneomorphae</taxon>
        <taxon>Entelegynae</taxon>
        <taxon>Araneoidea</taxon>
        <taxon>Araneidae</taxon>
        <taxon>Araneus</taxon>
    </lineage>
</organism>
<comment type="caution">
    <text evidence="1">The sequence shown here is derived from an EMBL/GenBank/DDBJ whole genome shotgun (WGS) entry which is preliminary data.</text>
</comment>
<dbReference type="EMBL" id="BGPR01001071">
    <property type="protein sequence ID" value="GBM44639.1"/>
    <property type="molecule type" value="Genomic_DNA"/>
</dbReference>
<keyword evidence="2" id="KW-1185">Reference proteome</keyword>
<dbReference type="AlphaFoldDB" id="A0A4Y2FW71"/>
<dbReference type="Proteomes" id="UP000499080">
    <property type="component" value="Unassembled WGS sequence"/>
</dbReference>
<name>A0A4Y2FW71_ARAVE</name>
<evidence type="ECO:0000313" key="2">
    <source>
        <dbReference type="Proteomes" id="UP000499080"/>
    </source>
</evidence>
<reference evidence="1 2" key="1">
    <citation type="journal article" date="2019" name="Sci. Rep.">
        <title>Orb-weaving spider Araneus ventricosus genome elucidates the spidroin gene catalogue.</title>
        <authorList>
            <person name="Kono N."/>
            <person name="Nakamura H."/>
            <person name="Ohtoshi R."/>
            <person name="Moran D.A.P."/>
            <person name="Shinohara A."/>
            <person name="Yoshida Y."/>
            <person name="Fujiwara M."/>
            <person name="Mori M."/>
            <person name="Tomita M."/>
            <person name="Arakawa K."/>
        </authorList>
    </citation>
    <scope>NUCLEOTIDE SEQUENCE [LARGE SCALE GENOMIC DNA]</scope>
</reference>
<accession>A0A4Y2FW71</accession>
<sequence length="130" mass="15078">MVLFASVLLFKASHLKFRQRMENMQGWTFTTAPRQNRSSMRKTDENWSSVERKVGYPVLHLDCRATNAEMQQVIISLKDIPSTHTQISDGFLQILGHDIDVHTYSHFTVDHQNFTNTFRGKQSHTITFPP</sequence>
<proteinExistence type="predicted"/>
<protein>
    <submittedName>
        <fullName evidence="1">Uncharacterized protein</fullName>
    </submittedName>
</protein>
<gene>
    <name evidence="1" type="ORF">AVEN_37123_1</name>
</gene>